<comment type="similarity">
    <text evidence="2">Belongs to the akirin family.</text>
</comment>
<dbReference type="AlphaFoldDB" id="A0A8R1YBN7"/>
<dbReference type="PANTHER" id="PTHR13293:SF6">
    <property type="entry name" value="AKIRIN-RELATED"/>
    <property type="match status" value="1"/>
</dbReference>
<dbReference type="PANTHER" id="PTHR13293">
    <property type="entry name" value="AKIRIN-RELATED"/>
    <property type="match status" value="1"/>
</dbReference>
<comment type="subcellular location">
    <subcellularLocation>
        <location evidence="1">Nucleus</location>
    </subcellularLocation>
</comment>
<dbReference type="GO" id="GO:0045089">
    <property type="term" value="P:positive regulation of innate immune response"/>
    <property type="evidence" value="ECO:0000318"/>
    <property type="project" value="GO_Central"/>
</dbReference>
<dbReference type="InterPro" id="IPR024132">
    <property type="entry name" value="Akirin"/>
</dbReference>
<dbReference type="EnsemblMetazoa" id="PPA06548.1">
    <property type="protein sequence ID" value="PPA06548.1"/>
    <property type="gene ID" value="WBGene00096102"/>
</dbReference>
<name>A0A8R1YBN7_PRIPA</name>
<dbReference type="GO" id="GO:0005634">
    <property type="term" value="C:nucleus"/>
    <property type="evidence" value="ECO:0000318"/>
    <property type="project" value="GO_Central"/>
</dbReference>
<organism evidence="5 6">
    <name type="scientific">Pristionchus pacificus</name>
    <name type="common">Parasitic nematode worm</name>
    <dbReference type="NCBI Taxonomy" id="54126"/>
    <lineage>
        <taxon>Eukaryota</taxon>
        <taxon>Metazoa</taxon>
        <taxon>Ecdysozoa</taxon>
        <taxon>Nematoda</taxon>
        <taxon>Chromadorea</taxon>
        <taxon>Rhabditida</taxon>
        <taxon>Rhabditina</taxon>
        <taxon>Diplogasteromorpha</taxon>
        <taxon>Diplogasteroidea</taxon>
        <taxon>Neodiplogasteridae</taxon>
        <taxon>Pristionchus</taxon>
    </lineage>
</organism>
<reference evidence="5" key="2">
    <citation type="submission" date="2022-06" db="UniProtKB">
        <authorList>
            <consortium name="EnsemblMetazoa"/>
        </authorList>
    </citation>
    <scope>IDENTIFICATION</scope>
    <source>
        <strain evidence="5">PS312</strain>
    </source>
</reference>
<keyword evidence="6" id="KW-1185">Reference proteome</keyword>
<evidence type="ECO:0000256" key="3">
    <source>
        <dbReference type="ARBA" id="ARBA00023242"/>
    </source>
</evidence>
<dbReference type="GO" id="GO:0051177">
    <property type="term" value="P:meiotic sister chromatid cohesion"/>
    <property type="evidence" value="ECO:0007669"/>
    <property type="project" value="EnsemblMetazoa"/>
</dbReference>
<sequence length="231" mass="25720">MACGLALKRPHDFDAYLNEGGGVSDAKRARPTHCSPFRPQLGTIAASLPSCSKPKLSLTDPSSPFTEASQRCQITAPQIESYLKAEVRYLRRRKLLPRRLEDAVKGLGGGDGEDENGENAPNASKANYRPPTSPQSGSDSEGECSSSRRPSTTVPMMTKLNEQPMFSLKHVQMIVQRLLNEQEMRLRNEYEGVLSKKLDEQHAQFCQFADEQMATRTAKKDNDDFSYSYLS</sequence>
<dbReference type="GO" id="GO:0003712">
    <property type="term" value="F:transcription coregulator activity"/>
    <property type="evidence" value="ECO:0000318"/>
    <property type="project" value="GO_Central"/>
</dbReference>
<feature type="compositionally biased region" description="Low complexity" evidence="4">
    <location>
        <begin position="136"/>
        <end position="147"/>
    </location>
</feature>
<evidence type="ECO:0000256" key="1">
    <source>
        <dbReference type="ARBA" id="ARBA00004123"/>
    </source>
</evidence>
<feature type="region of interest" description="Disordered" evidence="4">
    <location>
        <begin position="104"/>
        <end position="156"/>
    </location>
</feature>
<evidence type="ECO:0000256" key="4">
    <source>
        <dbReference type="SAM" id="MobiDB-lite"/>
    </source>
</evidence>
<dbReference type="GO" id="GO:0045944">
    <property type="term" value="P:positive regulation of transcription by RNA polymerase II"/>
    <property type="evidence" value="ECO:0000318"/>
    <property type="project" value="GO_Central"/>
</dbReference>
<keyword evidence="3" id="KW-0539">Nucleus</keyword>
<evidence type="ECO:0008006" key="7">
    <source>
        <dbReference type="Google" id="ProtNLM"/>
    </source>
</evidence>
<accession>A0A8R1YBN7</accession>
<evidence type="ECO:0000313" key="5">
    <source>
        <dbReference type="EnsemblMetazoa" id="PPA06548.1"/>
    </source>
</evidence>
<reference evidence="6" key="1">
    <citation type="journal article" date="2008" name="Nat. Genet.">
        <title>The Pristionchus pacificus genome provides a unique perspective on nematode lifestyle and parasitism.</title>
        <authorList>
            <person name="Dieterich C."/>
            <person name="Clifton S.W."/>
            <person name="Schuster L.N."/>
            <person name="Chinwalla A."/>
            <person name="Delehaunty K."/>
            <person name="Dinkelacker I."/>
            <person name="Fulton L."/>
            <person name="Fulton R."/>
            <person name="Godfrey J."/>
            <person name="Minx P."/>
            <person name="Mitreva M."/>
            <person name="Roeseler W."/>
            <person name="Tian H."/>
            <person name="Witte H."/>
            <person name="Yang S.P."/>
            <person name="Wilson R.K."/>
            <person name="Sommer R.J."/>
        </authorList>
    </citation>
    <scope>NUCLEOTIDE SEQUENCE [LARGE SCALE GENOMIC DNA]</scope>
    <source>
        <strain evidence="6">PS312</strain>
    </source>
</reference>
<evidence type="ECO:0000313" key="6">
    <source>
        <dbReference type="Proteomes" id="UP000005239"/>
    </source>
</evidence>
<dbReference type="GO" id="GO:0006606">
    <property type="term" value="P:protein import into nucleus"/>
    <property type="evidence" value="ECO:0007669"/>
    <property type="project" value="EnsemblMetazoa"/>
</dbReference>
<dbReference type="GO" id="GO:0000785">
    <property type="term" value="C:chromatin"/>
    <property type="evidence" value="ECO:0000318"/>
    <property type="project" value="GO_Central"/>
</dbReference>
<protein>
    <recommendedName>
        <fullName evidence="7">Akirin</fullName>
    </recommendedName>
</protein>
<gene>
    <name evidence="5" type="primary">WBGene00096102</name>
</gene>
<dbReference type="Proteomes" id="UP000005239">
    <property type="component" value="Unassembled WGS sequence"/>
</dbReference>
<evidence type="ECO:0000256" key="2">
    <source>
        <dbReference type="ARBA" id="ARBA00005625"/>
    </source>
</evidence>
<proteinExistence type="inferred from homology"/>